<dbReference type="EMBL" id="KN822005">
    <property type="protein sequence ID" value="KIM69941.1"/>
    <property type="molecule type" value="Genomic_DNA"/>
</dbReference>
<keyword evidence="1" id="KW-0479">Metal-binding</keyword>
<name>A0A0C3EQ03_9AGAM</name>
<keyword evidence="4" id="KW-1185">Reference proteome</keyword>
<dbReference type="InterPro" id="IPR044861">
    <property type="entry name" value="IPNS-like_FE2OG_OXY"/>
</dbReference>
<dbReference type="GO" id="GO:0016491">
    <property type="term" value="F:oxidoreductase activity"/>
    <property type="evidence" value="ECO:0007669"/>
    <property type="project" value="UniProtKB-KW"/>
</dbReference>
<evidence type="ECO:0000313" key="4">
    <source>
        <dbReference type="Proteomes" id="UP000053989"/>
    </source>
</evidence>
<evidence type="ECO:0000256" key="1">
    <source>
        <dbReference type="RuleBase" id="RU003682"/>
    </source>
</evidence>
<proteinExistence type="inferred from homology"/>
<dbReference type="STRING" id="1036808.A0A0C3EQ03"/>
<reference evidence="4" key="2">
    <citation type="submission" date="2015-01" db="EMBL/GenBank/DDBJ databases">
        <title>Evolutionary Origins and Diversification of the Mycorrhizal Mutualists.</title>
        <authorList>
            <consortium name="DOE Joint Genome Institute"/>
            <consortium name="Mycorrhizal Genomics Consortium"/>
            <person name="Kohler A."/>
            <person name="Kuo A."/>
            <person name="Nagy L.G."/>
            <person name="Floudas D."/>
            <person name="Copeland A."/>
            <person name="Barry K.W."/>
            <person name="Cichocki N."/>
            <person name="Veneault-Fourrey C."/>
            <person name="LaButti K."/>
            <person name="Lindquist E.A."/>
            <person name="Lipzen A."/>
            <person name="Lundell T."/>
            <person name="Morin E."/>
            <person name="Murat C."/>
            <person name="Riley R."/>
            <person name="Ohm R."/>
            <person name="Sun H."/>
            <person name="Tunlid A."/>
            <person name="Henrissat B."/>
            <person name="Grigoriev I.V."/>
            <person name="Hibbett D.S."/>
            <person name="Martin F."/>
        </authorList>
    </citation>
    <scope>NUCLEOTIDE SEQUENCE [LARGE SCALE GENOMIC DNA]</scope>
    <source>
        <strain evidence="4">Foug A</strain>
    </source>
</reference>
<feature type="domain" description="Fe2OG dioxygenase" evidence="2">
    <location>
        <begin position="189"/>
        <end position="292"/>
    </location>
</feature>
<dbReference type="Pfam" id="PF14226">
    <property type="entry name" value="DIOX_N"/>
    <property type="match status" value="1"/>
</dbReference>
<reference evidence="3 4" key="1">
    <citation type="submission" date="2014-04" db="EMBL/GenBank/DDBJ databases">
        <authorList>
            <consortium name="DOE Joint Genome Institute"/>
            <person name="Kuo A."/>
            <person name="Kohler A."/>
            <person name="Nagy L.G."/>
            <person name="Floudas D."/>
            <person name="Copeland A."/>
            <person name="Barry K.W."/>
            <person name="Cichocki N."/>
            <person name="Veneault-Fourrey C."/>
            <person name="LaButti K."/>
            <person name="Lindquist E.A."/>
            <person name="Lipzen A."/>
            <person name="Lundell T."/>
            <person name="Morin E."/>
            <person name="Murat C."/>
            <person name="Sun H."/>
            <person name="Tunlid A."/>
            <person name="Henrissat B."/>
            <person name="Grigoriev I.V."/>
            <person name="Hibbett D.S."/>
            <person name="Martin F."/>
            <person name="Nordberg H.P."/>
            <person name="Cantor M.N."/>
            <person name="Hua S.X."/>
        </authorList>
    </citation>
    <scope>NUCLEOTIDE SEQUENCE [LARGE SCALE GENOMIC DNA]</scope>
    <source>
        <strain evidence="3 4">Foug A</strain>
    </source>
</reference>
<dbReference type="AlphaFoldDB" id="A0A0C3EQ03"/>
<dbReference type="InterPro" id="IPR027443">
    <property type="entry name" value="IPNS-like_sf"/>
</dbReference>
<evidence type="ECO:0000313" key="3">
    <source>
        <dbReference type="EMBL" id="KIM69941.1"/>
    </source>
</evidence>
<dbReference type="SUPFAM" id="SSF51197">
    <property type="entry name" value="Clavaminate synthase-like"/>
    <property type="match status" value="1"/>
</dbReference>
<organism evidence="3 4">
    <name type="scientific">Scleroderma citrinum Foug A</name>
    <dbReference type="NCBI Taxonomy" id="1036808"/>
    <lineage>
        <taxon>Eukaryota</taxon>
        <taxon>Fungi</taxon>
        <taxon>Dikarya</taxon>
        <taxon>Basidiomycota</taxon>
        <taxon>Agaricomycotina</taxon>
        <taxon>Agaricomycetes</taxon>
        <taxon>Agaricomycetidae</taxon>
        <taxon>Boletales</taxon>
        <taxon>Sclerodermatineae</taxon>
        <taxon>Sclerodermataceae</taxon>
        <taxon>Scleroderma</taxon>
    </lineage>
</organism>
<dbReference type="Pfam" id="PF03171">
    <property type="entry name" value="2OG-FeII_Oxy"/>
    <property type="match status" value="1"/>
</dbReference>
<dbReference type="PRINTS" id="PR00682">
    <property type="entry name" value="IPNSYNTHASE"/>
</dbReference>
<dbReference type="PROSITE" id="PS51471">
    <property type="entry name" value="FE2OG_OXY"/>
    <property type="match status" value="1"/>
</dbReference>
<dbReference type="Gene3D" id="2.60.120.330">
    <property type="entry name" value="B-lactam Antibiotic, Isopenicillin N Synthase, Chain"/>
    <property type="match status" value="1"/>
</dbReference>
<dbReference type="InParanoid" id="A0A0C3EQ03"/>
<protein>
    <recommendedName>
        <fullName evidence="2">Fe2OG dioxygenase domain-containing protein</fullName>
    </recommendedName>
</protein>
<dbReference type="Proteomes" id="UP000053989">
    <property type="component" value="Unassembled WGS sequence"/>
</dbReference>
<accession>A0A0C3EQ03</accession>
<keyword evidence="1" id="KW-0408">Iron</keyword>
<dbReference type="InterPro" id="IPR050231">
    <property type="entry name" value="Iron_ascorbate_oxido_reductase"/>
</dbReference>
<keyword evidence="1" id="KW-0560">Oxidoreductase</keyword>
<evidence type="ECO:0000259" key="2">
    <source>
        <dbReference type="PROSITE" id="PS51471"/>
    </source>
</evidence>
<dbReference type="PANTHER" id="PTHR47990">
    <property type="entry name" value="2-OXOGLUTARATE (2OG) AND FE(II)-DEPENDENT OXYGENASE SUPERFAMILY PROTEIN-RELATED"/>
    <property type="match status" value="1"/>
</dbReference>
<dbReference type="GO" id="GO:0046872">
    <property type="term" value="F:metal ion binding"/>
    <property type="evidence" value="ECO:0007669"/>
    <property type="project" value="UniProtKB-KW"/>
</dbReference>
<dbReference type="OrthoDB" id="288590at2759"/>
<comment type="similarity">
    <text evidence="1">Belongs to the iron/ascorbate-dependent oxidoreductase family.</text>
</comment>
<dbReference type="InterPro" id="IPR005123">
    <property type="entry name" value="Oxoglu/Fe-dep_dioxygenase_dom"/>
</dbReference>
<dbReference type="InterPro" id="IPR026992">
    <property type="entry name" value="DIOX_N"/>
</dbReference>
<sequence>MSTLIASAATLDGAFDSIPVIDIANTSTPEQRAALAHEIRNASINVGFFYITGHGIPQGTINSLFSVMEAYFSLPLETKMKLYHKEVGSSFKGYAPALDSNIDPANSGDCHEGFEAGWEELIPKENDKKRANDGAMAGANVWPSEPAGFREAYLNYYHAAVGVGRLLFRLFALALDLPETYFDDKTKNSAAIMRTVHYPPQSGLVSDGYVGIGAHSDFECFTILWQQPGIQALQVLNSKKQWIDATPIPGTLVVNIGDQLARWTNDIFSSNVHRATNRSGVDRYSVPLFFGTDYHVPIEPMPSCVSANRPSRYEPITAGDYLQMRLREMYYRPAPPS</sequence>
<gene>
    <name evidence="3" type="ORF">SCLCIDRAFT_101558</name>
</gene>
<dbReference type="HOGENOM" id="CLU_010119_6_3_1"/>